<dbReference type="GO" id="GO:0046464">
    <property type="term" value="P:acylglycerol catabolic process"/>
    <property type="evidence" value="ECO:0007669"/>
    <property type="project" value="TreeGrafter"/>
</dbReference>
<dbReference type="Proteomes" id="UP000261174">
    <property type="component" value="Unassembled WGS sequence"/>
</dbReference>
<dbReference type="PANTHER" id="PTHR43798:SF33">
    <property type="entry name" value="HYDROLASE, PUTATIVE (AFU_ORTHOLOGUE AFUA_2G14860)-RELATED"/>
    <property type="match status" value="1"/>
</dbReference>
<dbReference type="GO" id="GO:0016020">
    <property type="term" value="C:membrane"/>
    <property type="evidence" value="ECO:0007669"/>
    <property type="project" value="TreeGrafter"/>
</dbReference>
<dbReference type="RefSeq" id="WP_116857573.1">
    <property type="nucleotide sequence ID" value="NZ_QTJV01000019.1"/>
</dbReference>
<dbReference type="GO" id="GO:0047372">
    <property type="term" value="F:monoacylglycerol lipase activity"/>
    <property type="evidence" value="ECO:0007669"/>
    <property type="project" value="TreeGrafter"/>
</dbReference>
<evidence type="ECO:0000313" key="2">
    <source>
        <dbReference type="EMBL" id="RFM30814.1"/>
    </source>
</evidence>
<protein>
    <submittedName>
        <fullName evidence="2">Alpha/beta hydrolase</fullName>
    </submittedName>
</protein>
<comment type="caution">
    <text evidence="2">The sequence shown here is derived from an EMBL/GenBank/DDBJ whole genome shotgun (WGS) entry which is preliminary data.</text>
</comment>
<sequence length="283" mass="31994">MHKTITIDKLQISYRSAGSNNKDVILLLHGWPQTSYSWRFVMPILAAAGFHVIAPDLPGMGDSGIPASFDKKHIAAIIHNMMLQLNYDNIFLAGHDWGASVAYSYAAQFPNAVQQLALLDVPPVGEYLEKLPLLPRNNKALWWFAFHQVQDLPELLIAGKEKEYLSYFYKNSAFKKEVFDDATISEYCRTYSRQEKLSASLNYYRAVLQDIDDNKTILPMPVLTIGGEQGLGHLAYNITKALAPDITNAIIPDCGHYIQEEQPDLLCNELIRFFKQSTYTPHP</sequence>
<gene>
    <name evidence="2" type="ORF">DXN04_32400</name>
</gene>
<dbReference type="SUPFAM" id="SSF53474">
    <property type="entry name" value="alpha/beta-Hydrolases"/>
    <property type="match status" value="1"/>
</dbReference>
<dbReference type="Pfam" id="PF00561">
    <property type="entry name" value="Abhydrolase_1"/>
    <property type="match status" value="1"/>
</dbReference>
<feature type="domain" description="AB hydrolase-1" evidence="1">
    <location>
        <begin position="24"/>
        <end position="263"/>
    </location>
</feature>
<name>A0A3E1NSJ3_9BACT</name>
<dbReference type="InterPro" id="IPR000073">
    <property type="entry name" value="AB_hydrolase_1"/>
</dbReference>
<dbReference type="PRINTS" id="PR00412">
    <property type="entry name" value="EPOXHYDRLASE"/>
</dbReference>
<dbReference type="PRINTS" id="PR00111">
    <property type="entry name" value="ABHYDROLASE"/>
</dbReference>
<dbReference type="InterPro" id="IPR050266">
    <property type="entry name" value="AB_hydrolase_sf"/>
</dbReference>
<evidence type="ECO:0000313" key="3">
    <source>
        <dbReference type="Proteomes" id="UP000261174"/>
    </source>
</evidence>
<dbReference type="InterPro" id="IPR029058">
    <property type="entry name" value="AB_hydrolase_fold"/>
</dbReference>
<dbReference type="PANTHER" id="PTHR43798">
    <property type="entry name" value="MONOACYLGLYCEROL LIPASE"/>
    <property type="match status" value="1"/>
</dbReference>
<dbReference type="InterPro" id="IPR000639">
    <property type="entry name" value="Epox_hydrolase-like"/>
</dbReference>
<keyword evidence="3" id="KW-1185">Reference proteome</keyword>
<organism evidence="2 3">
    <name type="scientific">Chitinophaga silvisoli</name>
    <dbReference type="NCBI Taxonomy" id="2291814"/>
    <lineage>
        <taxon>Bacteria</taxon>
        <taxon>Pseudomonadati</taxon>
        <taxon>Bacteroidota</taxon>
        <taxon>Chitinophagia</taxon>
        <taxon>Chitinophagales</taxon>
        <taxon>Chitinophagaceae</taxon>
        <taxon>Chitinophaga</taxon>
    </lineage>
</organism>
<keyword evidence="2" id="KW-0378">Hydrolase</keyword>
<dbReference type="EMBL" id="QTJV01000019">
    <property type="protein sequence ID" value="RFM30814.1"/>
    <property type="molecule type" value="Genomic_DNA"/>
</dbReference>
<accession>A0A3E1NSJ3</accession>
<proteinExistence type="predicted"/>
<reference evidence="2 3" key="1">
    <citation type="submission" date="2018-08" db="EMBL/GenBank/DDBJ databases">
        <title>Chitinophaga sp. K20C18050901, a novel bacterium isolated from forest soil.</title>
        <authorList>
            <person name="Wang C."/>
        </authorList>
    </citation>
    <scope>NUCLEOTIDE SEQUENCE [LARGE SCALE GENOMIC DNA]</scope>
    <source>
        <strain evidence="2 3">K20C18050901</strain>
    </source>
</reference>
<dbReference type="OrthoDB" id="9773293at2"/>
<evidence type="ECO:0000259" key="1">
    <source>
        <dbReference type="Pfam" id="PF00561"/>
    </source>
</evidence>
<dbReference type="AlphaFoldDB" id="A0A3E1NSJ3"/>
<dbReference type="Gene3D" id="3.40.50.1820">
    <property type="entry name" value="alpha/beta hydrolase"/>
    <property type="match status" value="1"/>
</dbReference>